<evidence type="ECO:0000256" key="2">
    <source>
        <dbReference type="ARBA" id="ARBA00010992"/>
    </source>
</evidence>
<evidence type="ECO:0000256" key="4">
    <source>
        <dbReference type="ARBA" id="ARBA00022692"/>
    </source>
</evidence>
<comment type="similarity">
    <text evidence="2">Belongs to the major facilitator superfamily. Sugar transporter (TC 2.A.1.1) family.</text>
</comment>
<dbReference type="InterPro" id="IPR020846">
    <property type="entry name" value="MFS_dom"/>
</dbReference>
<comment type="subcellular location">
    <subcellularLocation>
        <location evidence="1">Membrane</location>
        <topology evidence="1">Multi-pass membrane protein</topology>
    </subcellularLocation>
</comment>
<dbReference type="PRINTS" id="PR00171">
    <property type="entry name" value="SUGRTRNSPORT"/>
</dbReference>
<dbReference type="InterPro" id="IPR036259">
    <property type="entry name" value="MFS_trans_sf"/>
</dbReference>
<name>A0A319D7C8_9EURO</name>
<dbReference type="InterPro" id="IPR050814">
    <property type="entry name" value="Myo-inositol_Transporter"/>
</dbReference>
<accession>A0A319D7C8</accession>
<dbReference type="InterPro" id="IPR005829">
    <property type="entry name" value="Sugar_transporter_CS"/>
</dbReference>
<dbReference type="AlphaFoldDB" id="A0A319D7C8"/>
<feature type="transmembrane region" description="Helical" evidence="7">
    <location>
        <begin position="466"/>
        <end position="489"/>
    </location>
</feature>
<dbReference type="VEuPathDB" id="FungiDB:BO71DRAFT_382205"/>
<keyword evidence="6 7" id="KW-0472">Membrane</keyword>
<dbReference type="GO" id="GO:0015798">
    <property type="term" value="P:myo-inositol transport"/>
    <property type="evidence" value="ECO:0007669"/>
    <property type="project" value="UniProtKB-ARBA"/>
</dbReference>
<feature type="transmembrane region" description="Helical" evidence="7">
    <location>
        <begin position="352"/>
        <end position="374"/>
    </location>
</feature>
<dbReference type="FunFam" id="1.20.1250.20:FF:000474">
    <property type="entry name" value="Sugar transporter, putative"/>
    <property type="match status" value="1"/>
</dbReference>
<proteinExistence type="inferred from homology"/>
<protein>
    <submittedName>
        <fullName evidence="9">MFS transporter</fullName>
    </submittedName>
</protein>
<dbReference type="EMBL" id="KZ825899">
    <property type="protein sequence ID" value="PYH93161.1"/>
    <property type="molecule type" value="Genomic_DNA"/>
</dbReference>
<evidence type="ECO:0000256" key="3">
    <source>
        <dbReference type="ARBA" id="ARBA00022448"/>
    </source>
</evidence>
<feature type="transmembrane region" description="Helical" evidence="7">
    <location>
        <begin position="406"/>
        <end position="427"/>
    </location>
</feature>
<dbReference type="Proteomes" id="UP000247810">
    <property type="component" value="Unassembled WGS sequence"/>
</dbReference>
<evidence type="ECO:0000313" key="10">
    <source>
        <dbReference type="Proteomes" id="UP000247810"/>
    </source>
</evidence>
<feature type="domain" description="Major facilitator superfamily (MFS) profile" evidence="8">
    <location>
        <begin position="91"/>
        <end position="565"/>
    </location>
</feature>
<evidence type="ECO:0000256" key="7">
    <source>
        <dbReference type="SAM" id="Phobius"/>
    </source>
</evidence>
<feature type="transmembrane region" description="Helical" evidence="7">
    <location>
        <begin position="501"/>
        <end position="522"/>
    </location>
</feature>
<dbReference type="PROSITE" id="PS50850">
    <property type="entry name" value="MFS"/>
    <property type="match status" value="1"/>
</dbReference>
<feature type="transmembrane region" description="Helical" evidence="7">
    <location>
        <begin position="434"/>
        <end position="454"/>
    </location>
</feature>
<dbReference type="OrthoDB" id="6339427at2759"/>
<organism evidence="9 10">
    <name type="scientific">Aspergillus ellipticus CBS 707.79</name>
    <dbReference type="NCBI Taxonomy" id="1448320"/>
    <lineage>
        <taxon>Eukaryota</taxon>
        <taxon>Fungi</taxon>
        <taxon>Dikarya</taxon>
        <taxon>Ascomycota</taxon>
        <taxon>Pezizomycotina</taxon>
        <taxon>Eurotiomycetes</taxon>
        <taxon>Eurotiomycetidae</taxon>
        <taxon>Eurotiales</taxon>
        <taxon>Aspergillaceae</taxon>
        <taxon>Aspergillus</taxon>
        <taxon>Aspergillus subgen. Circumdati</taxon>
    </lineage>
</organism>
<dbReference type="InterPro" id="IPR005828">
    <property type="entry name" value="MFS_sugar_transport-like"/>
</dbReference>
<sequence length="623" mass="69719">MDTSHFAAAARRHRNPLWNRMPDELEKDVRGFHKRVDLQDVVDVNLLIRGARIAQEPTNLAILGITLAEQNALKAEKHSGFFQQTKDLKITILTAACAAITQGWQQSSINASSKFWKCELHQEHELLSGLIDAAPWLSGSLIGTWLSDPLQEGKYGRRPALFISAIFRVACVLGSARCETWQQLLVCRLLLGIGIGAKASIAPVFAAEAAVDHLRGRLLMMWQVFDTFGIFLGFAAVWIVDHNWRIVLGSASIPAIVLLFLVFACPESPRFLIRRNNYKKACNSLRHLRGTDIQAARDLYYIHSQLQMETELLQENPQGNWFNQEIYQEVLKSINFSQRVQSLWGNPRNRRACLTAFLVMASQQLCGINVVSFYSSMLFGKVAKNDTKSSCPSTGPTFTSEDTQTAWLNFGFGLANFLFTLPAYRYIDWRGRRFLLLISLGGMFFSLLAISLFLRIHNSDLRLGLVATFTLGFFTFFYGIGAGPVPFTLSAEVFPLAFREVGMSFSVMINFLGLGRLVLFVPSLTTAFGGNNQNDAKGKSNLLFLFTGLNVLAFVLVYLFVPSGMARVSLEEMNYIFNTKTSAHVKEHIDGLKGICGRRKRSADSEYSLDDVVRPDSSLFDHA</sequence>
<keyword evidence="4 7" id="KW-0812">Transmembrane</keyword>
<keyword evidence="5 7" id="KW-1133">Transmembrane helix</keyword>
<dbReference type="Pfam" id="PF00083">
    <property type="entry name" value="Sugar_tr"/>
    <property type="match status" value="1"/>
</dbReference>
<dbReference type="SUPFAM" id="SSF103473">
    <property type="entry name" value="MFS general substrate transporter"/>
    <property type="match status" value="1"/>
</dbReference>
<reference evidence="9 10" key="1">
    <citation type="submission" date="2018-02" db="EMBL/GenBank/DDBJ databases">
        <title>The genomes of Aspergillus section Nigri reveals drivers in fungal speciation.</title>
        <authorList>
            <consortium name="DOE Joint Genome Institute"/>
            <person name="Vesth T.C."/>
            <person name="Nybo J."/>
            <person name="Theobald S."/>
            <person name="Brandl J."/>
            <person name="Frisvad J.C."/>
            <person name="Nielsen K.F."/>
            <person name="Lyhne E.K."/>
            <person name="Kogle M.E."/>
            <person name="Kuo A."/>
            <person name="Riley R."/>
            <person name="Clum A."/>
            <person name="Nolan M."/>
            <person name="Lipzen A."/>
            <person name="Salamov A."/>
            <person name="Henrissat B."/>
            <person name="Wiebenga A."/>
            <person name="De vries R.P."/>
            <person name="Grigoriev I.V."/>
            <person name="Mortensen U.H."/>
            <person name="Andersen M.R."/>
            <person name="Baker S.E."/>
        </authorList>
    </citation>
    <scope>NUCLEOTIDE SEQUENCE [LARGE SCALE GENOMIC DNA]</scope>
    <source>
        <strain evidence="9 10">CBS 707.79</strain>
    </source>
</reference>
<feature type="transmembrane region" description="Helical" evidence="7">
    <location>
        <begin position="246"/>
        <end position="265"/>
    </location>
</feature>
<dbReference type="InterPro" id="IPR003663">
    <property type="entry name" value="Sugar/inositol_transpt"/>
</dbReference>
<dbReference type="PROSITE" id="PS00217">
    <property type="entry name" value="SUGAR_TRANSPORT_2"/>
    <property type="match status" value="1"/>
</dbReference>
<evidence type="ECO:0000256" key="5">
    <source>
        <dbReference type="ARBA" id="ARBA00022989"/>
    </source>
</evidence>
<dbReference type="GO" id="GO:0016020">
    <property type="term" value="C:membrane"/>
    <property type="evidence" value="ECO:0007669"/>
    <property type="project" value="UniProtKB-SubCell"/>
</dbReference>
<keyword evidence="10" id="KW-1185">Reference proteome</keyword>
<feature type="transmembrane region" description="Helical" evidence="7">
    <location>
        <begin position="542"/>
        <end position="561"/>
    </location>
</feature>
<dbReference type="GO" id="GO:0015791">
    <property type="term" value="P:polyol transmembrane transport"/>
    <property type="evidence" value="ECO:0007669"/>
    <property type="project" value="UniProtKB-ARBA"/>
</dbReference>
<keyword evidence="3" id="KW-0813">Transport</keyword>
<evidence type="ECO:0000313" key="9">
    <source>
        <dbReference type="EMBL" id="PYH93161.1"/>
    </source>
</evidence>
<dbReference type="GO" id="GO:0022857">
    <property type="term" value="F:transmembrane transporter activity"/>
    <property type="evidence" value="ECO:0007669"/>
    <property type="project" value="InterPro"/>
</dbReference>
<dbReference type="PANTHER" id="PTHR48020">
    <property type="entry name" value="PROTON MYO-INOSITOL COTRANSPORTER"/>
    <property type="match status" value="1"/>
</dbReference>
<gene>
    <name evidence="9" type="ORF">BO71DRAFT_382205</name>
</gene>
<dbReference type="Gene3D" id="1.20.1250.20">
    <property type="entry name" value="MFS general substrate transporter like domains"/>
    <property type="match status" value="1"/>
</dbReference>
<evidence type="ECO:0000259" key="8">
    <source>
        <dbReference type="PROSITE" id="PS50850"/>
    </source>
</evidence>
<evidence type="ECO:0000256" key="1">
    <source>
        <dbReference type="ARBA" id="ARBA00004141"/>
    </source>
</evidence>
<feature type="transmembrane region" description="Helical" evidence="7">
    <location>
        <begin position="219"/>
        <end position="240"/>
    </location>
</feature>
<evidence type="ECO:0000256" key="6">
    <source>
        <dbReference type="ARBA" id="ARBA00023136"/>
    </source>
</evidence>
<dbReference type="PANTHER" id="PTHR48020:SF40">
    <property type="entry name" value="MAJOR FACILITATOR SUPERFAMILY (MFS) PROFILE DOMAIN-CONTAINING PROTEIN"/>
    <property type="match status" value="1"/>
</dbReference>
<dbReference type="STRING" id="1448320.A0A319D7C8"/>
<feature type="transmembrane region" description="Helical" evidence="7">
    <location>
        <begin position="189"/>
        <end position="207"/>
    </location>
</feature>